<sequence>MIKLIITDLDGTFLNRQGSFDQALFHKTKVLMDEKKVAFAPCTGKQCERVEALFGEHAKDFWILGDSATRIKKNSQFVYESLIKNELGLALIEKLGEVSKKQTIIACTKEGAFVHEHVSESEMRFVTGSYAHVTKVSNFQDIHDDFVKITVHDPEANCVQTKEKLKEFFEQVYIVASEDTWIDISNIGVHKGTTVKQLQNMLSVTEEETMVFGDGRNDLELMAAAQYSFAVRNATQEVKDAAHFITLSNEESGVMHTIQKILSLQTSS</sequence>
<keyword evidence="3" id="KW-1185">Reference proteome</keyword>
<dbReference type="Pfam" id="PF08282">
    <property type="entry name" value="Hydrolase_3"/>
    <property type="match status" value="1"/>
</dbReference>
<dbReference type="SFLD" id="SFLDS00003">
    <property type="entry name" value="Haloacid_Dehalogenase"/>
    <property type="match status" value="1"/>
</dbReference>
<reference evidence="2" key="2">
    <citation type="submission" date="2024-07" db="EMBL/GenBank/DDBJ databases">
        <authorList>
            <person name="Wang K."/>
            <person name="Liang S."/>
            <person name="Wang S."/>
        </authorList>
    </citation>
    <scope>NUCLEOTIDE SEQUENCE</scope>
    <source>
        <strain evidence="2">KW1</strain>
    </source>
</reference>
<dbReference type="PANTHER" id="PTHR10000:SF53">
    <property type="entry name" value="5-AMINO-6-(5-PHOSPHO-D-RIBITYLAMINO)URACIL PHOSPHATASE YBJI-RELATED"/>
    <property type="match status" value="1"/>
</dbReference>
<dbReference type="InterPro" id="IPR006379">
    <property type="entry name" value="HAD-SF_hydro_IIB"/>
</dbReference>
<dbReference type="EMBL" id="JACJIG010000001">
    <property type="protein sequence ID" value="MBA8917102.1"/>
    <property type="molecule type" value="Genomic_DNA"/>
</dbReference>
<keyword evidence="2" id="KW-0378">Hydrolase</keyword>
<dbReference type="Proteomes" id="UP000517315">
    <property type="component" value="Unassembled WGS sequence"/>
</dbReference>
<evidence type="ECO:0000313" key="2">
    <source>
        <dbReference type="EMBL" id="XDL60650.1"/>
    </source>
</evidence>
<dbReference type="Gene3D" id="3.40.50.1000">
    <property type="entry name" value="HAD superfamily/HAD-like"/>
    <property type="match status" value="1"/>
</dbReference>
<organism evidence="2">
    <name type="scientific">Bacillus aerius</name>
    <dbReference type="NCBI Taxonomy" id="293388"/>
    <lineage>
        <taxon>Bacteria</taxon>
        <taxon>Bacillati</taxon>
        <taxon>Bacillota</taxon>
        <taxon>Bacilli</taxon>
        <taxon>Bacillales</taxon>
        <taxon>Bacillaceae</taxon>
        <taxon>Bacillus</taxon>
    </lineage>
</organism>
<name>A0AB39IZ60_9BACI</name>
<evidence type="ECO:0000313" key="3">
    <source>
        <dbReference type="Proteomes" id="UP000517315"/>
    </source>
</evidence>
<dbReference type="GO" id="GO:0016791">
    <property type="term" value="F:phosphatase activity"/>
    <property type="evidence" value="ECO:0007669"/>
    <property type="project" value="TreeGrafter"/>
</dbReference>
<proteinExistence type="predicted"/>
<dbReference type="GO" id="GO:0000287">
    <property type="term" value="F:magnesium ion binding"/>
    <property type="evidence" value="ECO:0007669"/>
    <property type="project" value="TreeGrafter"/>
</dbReference>
<dbReference type="InterPro" id="IPR023214">
    <property type="entry name" value="HAD_sf"/>
</dbReference>
<dbReference type="Gene3D" id="3.30.1240.10">
    <property type="match status" value="1"/>
</dbReference>
<dbReference type="SFLD" id="SFLDG01140">
    <property type="entry name" value="C2.B:_Phosphomannomutase_and_P"/>
    <property type="match status" value="1"/>
</dbReference>
<dbReference type="NCBIfam" id="TIGR01484">
    <property type="entry name" value="HAD-SF-IIB"/>
    <property type="match status" value="1"/>
</dbReference>
<evidence type="ECO:0000313" key="1">
    <source>
        <dbReference type="EMBL" id="MBA8917102.1"/>
    </source>
</evidence>
<accession>A0AB39IZ60</accession>
<gene>
    <name evidence="2" type="ORF">AB4922_15030</name>
    <name evidence="1" type="ORF">HNP39_000814</name>
</gene>
<dbReference type="PANTHER" id="PTHR10000">
    <property type="entry name" value="PHOSPHOSERINE PHOSPHATASE"/>
    <property type="match status" value="1"/>
</dbReference>
<dbReference type="GO" id="GO:0005829">
    <property type="term" value="C:cytosol"/>
    <property type="evidence" value="ECO:0007669"/>
    <property type="project" value="TreeGrafter"/>
</dbReference>
<protein>
    <submittedName>
        <fullName evidence="1">Cof subfamily protein (Haloacid dehalogenase superfamily)</fullName>
    </submittedName>
    <submittedName>
        <fullName evidence="2">HAD-IIB family hydrolase</fullName>
    </submittedName>
</protein>
<dbReference type="EMBL" id="CP162911">
    <property type="protein sequence ID" value="XDL60650.1"/>
    <property type="molecule type" value="Genomic_DNA"/>
</dbReference>
<dbReference type="AlphaFoldDB" id="A0AB39IZ60"/>
<reference evidence="1 3" key="1">
    <citation type="submission" date="2020-08" db="EMBL/GenBank/DDBJ databases">
        <title>Functional genomics of gut bacteria from endangered species of beetles.</title>
        <authorList>
            <person name="Carlos-Shanley C."/>
        </authorList>
    </citation>
    <scope>NUCLEOTIDE SEQUENCE [LARGE SCALE GENOMIC DNA]</scope>
    <source>
        <strain evidence="1 3">S00152</strain>
    </source>
</reference>
<dbReference type="SUPFAM" id="SSF56784">
    <property type="entry name" value="HAD-like"/>
    <property type="match status" value="1"/>
</dbReference>
<dbReference type="RefSeq" id="WP_144683693.1">
    <property type="nucleotide sequence ID" value="NZ_CP162911.1"/>
</dbReference>
<dbReference type="InterPro" id="IPR036412">
    <property type="entry name" value="HAD-like_sf"/>
</dbReference>